<gene>
    <name evidence="3" type="ORF">ABXZ36_08475</name>
</gene>
<feature type="domain" description="Lipocalin-like" evidence="2">
    <location>
        <begin position="33"/>
        <end position="141"/>
    </location>
</feature>
<evidence type="ECO:0000313" key="3">
    <source>
        <dbReference type="EMBL" id="MET6990683.1"/>
    </source>
</evidence>
<dbReference type="Pfam" id="PF13648">
    <property type="entry name" value="Lipocalin_4"/>
    <property type="match status" value="1"/>
</dbReference>
<dbReference type="Proteomes" id="UP001549799">
    <property type="component" value="Unassembled WGS sequence"/>
</dbReference>
<dbReference type="InterPro" id="IPR024311">
    <property type="entry name" value="Lipocalin-like"/>
</dbReference>
<dbReference type="RefSeq" id="WP_354615077.1">
    <property type="nucleotide sequence ID" value="NZ_JBEXAE010000003.1"/>
</dbReference>
<keyword evidence="1" id="KW-0732">Signal</keyword>
<evidence type="ECO:0000256" key="1">
    <source>
        <dbReference type="SAM" id="SignalP"/>
    </source>
</evidence>
<feature type="chain" id="PRO_5046161116" evidence="1">
    <location>
        <begin position="25"/>
        <end position="161"/>
    </location>
</feature>
<evidence type="ECO:0000313" key="4">
    <source>
        <dbReference type="Proteomes" id="UP001549799"/>
    </source>
</evidence>
<sequence>MMNKKLVLLLAVTALIMTSCSVTKEVRGQRNLLSGTWSLSNISYENNTGTFSSLLFNDAKDICFKGSEWFFRDNNSTGRYTIPSGSLCSGGDRYIKWSVVTREGLSNQLQFKAINAKNKDVSGGFGYRLDIVNLTPQAMTLKSDVSVNGSPVTVVYQFTKK</sequence>
<accession>A0ABV2SU41</accession>
<name>A0ABV2SU41_9FLAO</name>
<dbReference type="EMBL" id="JBEXAE010000003">
    <property type="protein sequence ID" value="MET6990683.1"/>
    <property type="molecule type" value="Genomic_DNA"/>
</dbReference>
<organism evidence="3 4">
    <name type="scientific">Sediminicola arcticus</name>
    <dbReference type="NCBI Taxonomy" id="1574308"/>
    <lineage>
        <taxon>Bacteria</taxon>
        <taxon>Pseudomonadati</taxon>
        <taxon>Bacteroidota</taxon>
        <taxon>Flavobacteriia</taxon>
        <taxon>Flavobacteriales</taxon>
        <taxon>Flavobacteriaceae</taxon>
        <taxon>Sediminicola</taxon>
    </lineage>
</organism>
<keyword evidence="4" id="KW-1185">Reference proteome</keyword>
<proteinExistence type="predicted"/>
<feature type="signal peptide" evidence="1">
    <location>
        <begin position="1"/>
        <end position="24"/>
    </location>
</feature>
<evidence type="ECO:0000259" key="2">
    <source>
        <dbReference type="Pfam" id="PF13648"/>
    </source>
</evidence>
<dbReference type="PROSITE" id="PS51257">
    <property type="entry name" value="PROKAR_LIPOPROTEIN"/>
    <property type="match status" value="1"/>
</dbReference>
<comment type="caution">
    <text evidence="3">The sequence shown here is derived from an EMBL/GenBank/DDBJ whole genome shotgun (WGS) entry which is preliminary data.</text>
</comment>
<protein>
    <submittedName>
        <fullName evidence="3">Lipocalin family protein</fullName>
    </submittedName>
</protein>
<reference evidence="3 4" key="1">
    <citation type="submission" date="2024-07" db="EMBL/GenBank/DDBJ databases">
        <title>The genome sequence of type strain Sediminicola arcticus GDMCC 1.2805.</title>
        <authorList>
            <person name="Liu Y."/>
        </authorList>
    </citation>
    <scope>NUCLEOTIDE SEQUENCE [LARGE SCALE GENOMIC DNA]</scope>
    <source>
        <strain evidence="3 4">GDMCC 1.2805</strain>
    </source>
</reference>